<comment type="caution">
    <text evidence="1">The sequence shown here is derived from an EMBL/GenBank/DDBJ whole genome shotgun (WGS) entry which is preliminary data.</text>
</comment>
<keyword evidence="2" id="KW-1185">Reference proteome</keyword>
<sequence>MSLKSILEREGSLSLHLKSFEEADATIAALEEVVESRQLSVLREAQTLAKSSAEKFSMLTGENDKEPSDDTPPIKVSIVFHGFEIYSFEFLPFIEMNIEINVTMPL</sequence>
<reference evidence="1 2" key="1">
    <citation type="journal article" date="2015" name="Int. J. Syst. Evol. Microbiol.">
        <title>Aestuariivita atlantica sp. nov., isolated from deep sea sediment of the Atlantic Ocean.</title>
        <authorList>
            <person name="Li G."/>
            <person name="Lai Q."/>
            <person name="Du Y."/>
            <person name="Liu X."/>
            <person name="Sun F."/>
            <person name="Shao Z."/>
        </authorList>
    </citation>
    <scope>NUCLEOTIDE SEQUENCE [LARGE SCALE GENOMIC DNA]</scope>
    <source>
        <strain evidence="1 2">22II-S11-z3</strain>
    </source>
</reference>
<dbReference type="Proteomes" id="UP000036938">
    <property type="component" value="Unassembled WGS sequence"/>
</dbReference>
<dbReference type="STRING" id="1317121.ATO11_18020"/>
<accession>A0A0L1JKH7</accession>
<dbReference type="AlphaFoldDB" id="A0A0L1JKH7"/>
<dbReference type="EMBL" id="AQQZ01000010">
    <property type="protein sequence ID" value="KNG92255.1"/>
    <property type="molecule type" value="Genomic_DNA"/>
</dbReference>
<protein>
    <submittedName>
        <fullName evidence="1">Uncharacterized protein</fullName>
    </submittedName>
</protein>
<dbReference type="RefSeq" id="WP_050532316.1">
    <property type="nucleotide sequence ID" value="NZ_AQQZ01000010.1"/>
</dbReference>
<name>A0A0L1JKH7_9RHOB</name>
<gene>
    <name evidence="1" type="ORF">ATO11_18020</name>
</gene>
<evidence type="ECO:0000313" key="2">
    <source>
        <dbReference type="Proteomes" id="UP000036938"/>
    </source>
</evidence>
<proteinExistence type="predicted"/>
<evidence type="ECO:0000313" key="1">
    <source>
        <dbReference type="EMBL" id="KNG92255.1"/>
    </source>
</evidence>
<organism evidence="1 2">
    <name type="scientific">Pseudaestuariivita atlantica</name>
    <dbReference type="NCBI Taxonomy" id="1317121"/>
    <lineage>
        <taxon>Bacteria</taxon>
        <taxon>Pseudomonadati</taxon>
        <taxon>Pseudomonadota</taxon>
        <taxon>Alphaproteobacteria</taxon>
        <taxon>Rhodobacterales</taxon>
        <taxon>Paracoccaceae</taxon>
        <taxon>Pseudaestuariivita</taxon>
    </lineage>
</organism>